<dbReference type="AlphaFoldDB" id="A0A8X6U5G1"/>
<organism evidence="1 2">
    <name type="scientific">Nephila pilipes</name>
    <name type="common">Giant wood spider</name>
    <name type="synonym">Nephila maculata</name>
    <dbReference type="NCBI Taxonomy" id="299642"/>
    <lineage>
        <taxon>Eukaryota</taxon>
        <taxon>Metazoa</taxon>
        <taxon>Ecdysozoa</taxon>
        <taxon>Arthropoda</taxon>
        <taxon>Chelicerata</taxon>
        <taxon>Arachnida</taxon>
        <taxon>Araneae</taxon>
        <taxon>Araneomorphae</taxon>
        <taxon>Entelegynae</taxon>
        <taxon>Araneoidea</taxon>
        <taxon>Nephilidae</taxon>
        <taxon>Nephila</taxon>
    </lineage>
</organism>
<evidence type="ECO:0000313" key="2">
    <source>
        <dbReference type="Proteomes" id="UP000887013"/>
    </source>
</evidence>
<protein>
    <submittedName>
        <fullName evidence="1">Uncharacterized protein</fullName>
    </submittedName>
</protein>
<name>A0A8X6U5G1_NEPPI</name>
<dbReference type="EMBL" id="BMAW01074742">
    <property type="protein sequence ID" value="GFT93530.1"/>
    <property type="molecule type" value="Genomic_DNA"/>
</dbReference>
<accession>A0A8X6U5G1</accession>
<dbReference type="Proteomes" id="UP000887013">
    <property type="component" value="Unassembled WGS sequence"/>
</dbReference>
<comment type="caution">
    <text evidence="1">The sequence shown here is derived from an EMBL/GenBank/DDBJ whole genome shotgun (WGS) entry which is preliminary data.</text>
</comment>
<reference evidence="1" key="1">
    <citation type="submission" date="2020-08" db="EMBL/GenBank/DDBJ databases">
        <title>Multicomponent nature underlies the extraordinary mechanical properties of spider dragline silk.</title>
        <authorList>
            <person name="Kono N."/>
            <person name="Nakamura H."/>
            <person name="Mori M."/>
            <person name="Yoshida Y."/>
            <person name="Ohtoshi R."/>
            <person name="Malay A.D."/>
            <person name="Moran D.A.P."/>
            <person name="Tomita M."/>
            <person name="Numata K."/>
            <person name="Arakawa K."/>
        </authorList>
    </citation>
    <scope>NUCLEOTIDE SEQUENCE</scope>
</reference>
<proteinExistence type="predicted"/>
<evidence type="ECO:0000313" key="1">
    <source>
        <dbReference type="EMBL" id="GFT93530.1"/>
    </source>
</evidence>
<gene>
    <name evidence="1" type="ORF">NPIL_504511</name>
</gene>
<sequence length="86" mass="9892">MSSNPVRECPEQIQKRIENEHLLRSILVSSELVHCLRAKTLLDIWTAIYKKDEVMFIILDTAITPVIKASVIINKELDLLVHIGQR</sequence>
<keyword evidence="2" id="KW-1185">Reference proteome</keyword>